<dbReference type="AlphaFoldDB" id="A0A835H2Q8"/>
<comment type="subcellular location">
    <subcellularLocation>
        <location evidence="1">Secreted</location>
    </subcellularLocation>
</comment>
<comment type="similarity">
    <text evidence="2">Belongs to the 'GDSL' lipolytic enzyme family.</text>
</comment>
<dbReference type="InterPro" id="IPR036514">
    <property type="entry name" value="SGNH_hydro_sf"/>
</dbReference>
<dbReference type="SUPFAM" id="SSF52266">
    <property type="entry name" value="SGNH hydrolase"/>
    <property type="match status" value="1"/>
</dbReference>
<evidence type="ECO:0000313" key="8">
    <source>
        <dbReference type="EMBL" id="KAF9590493.1"/>
    </source>
</evidence>
<dbReference type="InterPro" id="IPR001087">
    <property type="entry name" value="GDSL"/>
</dbReference>
<accession>A0A835H2Q8</accession>
<keyword evidence="9" id="KW-1185">Reference proteome</keyword>
<sequence>MCGFSNETLVQCGQELGLKEFIPPYLAPTTVGNTILHGVNYASGGGGLLNYTGQVFGGRLNMEAQLDNFANTRHDIISSIGAPAASKLLAKSIYSITMGSNDFINNYLTPVASIPQQKLISPKTFVDALISRYRVHLTRLYVLGARKIIVANVGPIGCIPYQRDVNPFAGYDCVTFPNQLASLFNTRLKPLVMELNSNLQGSEFVYADVYSIVLDIIRNFKFYGFVNSNSACCHAAGRFGGLVPCGPPSKVCQDRSKFVFWDPYHPSEASNVIIAKRLMDGDPNDIFPKNIRKLAQA</sequence>
<keyword evidence="6" id="KW-0442">Lipid degradation</keyword>
<keyword evidence="5" id="KW-0378">Hydrolase</keyword>
<dbReference type="PANTHER" id="PTHR45650">
    <property type="entry name" value="GDSL-LIKE LIPASE/ACYLHYDROLASE-RELATED"/>
    <property type="match status" value="1"/>
</dbReference>
<dbReference type="GO" id="GO:0005576">
    <property type="term" value="C:extracellular region"/>
    <property type="evidence" value="ECO:0007669"/>
    <property type="project" value="UniProtKB-SubCell"/>
</dbReference>
<evidence type="ECO:0000313" key="9">
    <source>
        <dbReference type="Proteomes" id="UP000631114"/>
    </source>
</evidence>
<evidence type="ECO:0000256" key="3">
    <source>
        <dbReference type="ARBA" id="ARBA00022525"/>
    </source>
</evidence>
<dbReference type="EMBL" id="JADFTS010000009">
    <property type="protein sequence ID" value="KAF9590493.1"/>
    <property type="molecule type" value="Genomic_DNA"/>
</dbReference>
<protein>
    <recommendedName>
        <fullName evidence="10">GDSL esterase/lipase</fullName>
    </recommendedName>
</protein>
<comment type="caution">
    <text evidence="8">The sequence shown here is derived from an EMBL/GenBank/DDBJ whole genome shotgun (WGS) entry which is preliminary data.</text>
</comment>
<keyword evidence="4" id="KW-0732">Signal</keyword>
<dbReference type="PANTHER" id="PTHR45650:SF4">
    <property type="entry name" value="GDSL-LIKE LIPASE_ACYLHYDROLASE FAMILY PROTEIN, EXPRESSED"/>
    <property type="match status" value="1"/>
</dbReference>
<evidence type="ECO:0008006" key="10">
    <source>
        <dbReference type="Google" id="ProtNLM"/>
    </source>
</evidence>
<reference evidence="8 9" key="1">
    <citation type="submission" date="2020-10" db="EMBL/GenBank/DDBJ databases">
        <title>The Coptis chinensis genome and diversification of protoberbering-type alkaloids.</title>
        <authorList>
            <person name="Wang B."/>
            <person name="Shu S."/>
            <person name="Song C."/>
            <person name="Liu Y."/>
        </authorList>
    </citation>
    <scope>NUCLEOTIDE SEQUENCE [LARGE SCALE GENOMIC DNA]</scope>
    <source>
        <strain evidence="8">HL-2020</strain>
        <tissue evidence="8">Leaf</tissue>
    </source>
</reference>
<dbReference type="InterPro" id="IPR035669">
    <property type="entry name" value="SGNH_plant_lipase-like"/>
</dbReference>
<evidence type="ECO:0000256" key="1">
    <source>
        <dbReference type="ARBA" id="ARBA00004613"/>
    </source>
</evidence>
<keyword evidence="7" id="KW-0443">Lipid metabolism</keyword>
<dbReference type="InterPro" id="IPR051238">
    <property type="entry name" value="GDSL_esterase/lipase"/>
</dbReference>
<dbReference type="Pfam" id="PF00657">
    <property type="entry name" value="Lipase_GDSL"/>
    <property type="match status" value="1"/>
</dbReference>
<keyword evidence="3" id="KW-0964">Secreted</keyword>
<evidence type="ECO:0000256" key="6">
    <source>
        <dbReference type="ARBA" id="ARBA00022963"/>
    </source>
</evidence>
<proteinExistence type="inferred from homology"/>
<dbReference type="CDD" id="cd01837">
    <property type="entry name" value="SGNH_plant_lipase_like"/>
    <property type="match status" value="1"/>
</dbReference>
<dbReference type="OrthoDB" id="1600564at2759"/>
<dbReference type="GO" id="GO:0016788">
    <property type="term" value="F:hydrolase activity, acting on ester bonds"/>
    <property type="evidence" value="ECO:0007669"/>
    <property type="project" value="InterPro"/>
</dbReference>
<evidence type="ECO:0000256" key="4">
    <source>
        <dbReference type="ARBA" id="ARBA00022729"/>
    </source>
</evidence>
<dbReference type="GO" id="GO:0016042">
    <property type="term" value="P:lipid catabolic process"/>
    <property type="evidence" value="ECO:0007669"/>
    <property type="project" value="UniProtKB-KW"/>
</dbReference>
<evidence type="ECO:0000256" key="2">
    <source>
        <dbReference type="ARBA" id="ARBA00008668"/>
    </source>
</evidence>
<dbReference type="Proteomes" id="UP000631114">
    <property type="component" value="Unassembled WGS sequence"/>
</dbReference>
<evidence type="ECO:0000256" key="5">
    <source>
        <dbReference type="ARBA" id="ARBA00022801"/>
    </source>
</evidence>
<gene>
    <name evidence="8" type="ORF">IFM89_035466</name>
</gene>
<organism evidence="8 9">
    <name type="scientific">Coptis chinensis</name>
    <dbReference type="NCBI Taxonomy" id="261450"/>
    <lineage>
        <taxon>Eukaryota</taxon>
        <taxon>Viridiplantae</taxon>
        <taxon>Streptophyta</taxon>
        <taxon>Embryophyta</taxon>
        <taxon>Tracheophyta</taxon>
        <taxon>Spermatophyta</taxon>
        <taxon>Magnoliopsida</taxon>
        <taxon>Ranunculales</taxon>
        <taxon>Ranunculaceae</taxon>
        <taxon>Coptidoideae</taxon>
        <taxon>Coptis</taxon>
    </lineage>
</organism>
<evidence type="ECO:0000256" key="7">
    <source>
        <dbReference type="ARBA" id="ARBA00023098"/>
    </source>
</evidence>
<dbReference type="Gene3D" id="3.40.50.1110">
    <property type="entry name" value="SGNH hydrolase"/>
    <property type="match status" value="1"/>
</dbReference>
<name>A0A835H2Q8_9MAGN</name>